<dbReference type="InterPro" id="IPR040919">
    <property type="entry name" value="Asparaginase_C"/>
</dbReference>
<dbReference type="PIRSF" id="PIRSF001220">
    <property type="entry name" value="L-ASNase_gatD"/>
    <property type="match status" value="1"/>
</dbReference>
<evidence type="ECO:0000256" key="4">
    <source>
        <dbReference type="PIRSR" id="PIRSR001220-1"/>
    </source>
</evidence>
<proteinExistence type="inferred from homology"/>
<feature type="active site" evidence="7">
    <location>
        <position position="95"/>
    </location>
</feature>
<name>A0A4Q9R988_9GAMM</name>
<dbReference type="GO" id="GO:0009066">
    <property type="term" value="P:aspartate family amino acid metabolic process"/>
    <property type="evidence" value="ECO:0007669"/>
    <property type="project" value="UniProtKB-ARBA"/>
</dbReference>
<comment type="similarity">
    <text evidence="1">Belongs to the asparaginase 1 family.</text>
</comment>
<dbReference type="Gene3D" id="3.40.50.1170">
    <property type="entry name" value="L-asparaginase, N-terminal domain"/>
    <property type="match status" value="1"/>
</dbReference>
<dbReference type="Gene3D" id="3.40.50.40">
    <property type="match status" value="1"/>
</dbReference>
<feature type="domain" description="L-asparaginase N-terminal" evidence="8">
    <location>
        <begin position="7"/>
        <end position="187"/>
    </location>
</feature>
<dbReference type="InterPro" id="IPR027474">
    <property type="entry name" value="L-asparaginase_N"/>
</dbReference>
<dbReference type="PROSITE" id="PS51732">
    <property type="entry name" value="ASN_GLN_ASE_3"/>
    <property type="match status" value="1"/>
</dbReference>
<dbReference type="EMBL" id="QJUP01000010">
    <property type="protein sequence ID" value="TBU97231.1"/>
    <property type="molecule type" value="Genomic_DNA"/>
</dbReference>
<dbReference type="Pfam" id="PF00710">
    <property type="entry name" value="Asparaginase"/>
    <property type="match status" value="1"/>
</dbReference>
<accession>A0A4Q9R988</accession>
<dbReference type="GO" id="GO:0004067">
    <property type="term" value="F:asparaginase activity"/>
    <property type="evidence" value="ECO:0007669"/>
    <property type="project" value="UniProtKB-UniRule"/>
</dbReference>
<evidence type="ECO:0000256" key="2">
    <source>
        <dbReference type="ARBA" id="ARBA00012920"/>
    </source>
</evidence>
<feature type="active site" description="O-isoaspartyl threonine intermediate" evidence="4">
    <location>
        <position position="15"/>
    </location>
</feature>
<dbReference type="PIRSF" id="PIRSF500176">
    <property type="entry name" value="L_ASNase"/>
    <property type="match status" value="1"/>
</dbReference>
<dbReference type="InterPro" id="IPR006034">
    <property type="entry name" value="Asparaginase/glutaminase-like"/>
</dbReference>
<dbReference type="InterPro" id="IPR036152">
    <property type="entry name" value="Asp/glu_Ase-like_sf"/>
</dbReference>
<dbReference type="GO" id="GO:0005829">
    <property type="term" value="C:cytosol"/>
    <property type="evidence" value="ECO:0007669"/>
    <property type="project" value="TreeGrafter"/>
</dbReference>
<dbReference type="OrthoDB" id="9788068at2"/>
<organism evidence="10 11">
    <name type="scientific">Stutzerimonas kirkiae</name>
    <dbReference type="NCBI Taxonomy" id="2211392"/>
    <lineage>
        <taxon>Bacteria</taxon>
        <taxon>Pseudomonadati</taxon>
        <taxon>Pseudomonadota</taxon>
        <taxon>Gammaproteobacteria</taxon>
        <taxon>Pseudomonadales</taxon>
        <taxon>Pseudomonadaceae</taxon>
        <taxon>Stutzerimonas</taxon>
    </lineage>
</organism>
<evidence type="ECO:0000256" key="1">
    <source>
        <dbReference type="ARBA" id="ARBA00010518"/>
    </source>
</evidence>
<dbReference type="FunFam" id="3.40.50.40:FF:000001">
    <property type="entry name" value="L-asparaginase 1"/>
    <property type="match status" value="1"/>
</dbReference>
<keyword evidence="11" id="KW-1185">Reference proteome</keyword>
<dbReference type="Proteomes" id="UP000292639">
    <property type="component" value="Unassembled WGS sequence"/>
</dbReference>
<evidence type="ECO:0000259" key="8">
    <source>
        <dbReference type="Pfam" id="PF00710"/>
    </source>
</evidence>
<evidence type="ECO:0000256" key="7">
    <source>
        <dbReference type="PROSITE-ProRule" id="PRU10100"/>
    </source>
</evidence>
<dbReference type="CDD" id="cd08963">
    <property type="entry name" value="L-asparaginase_I"/>
    <property type="match status" value="1"/>
</dbReference>
<sequence length="345" mass="36716">MQQPSYVTVLYTGGTIGMQQGPQGLAPASGFERRIRQAQAGMADRTGLPEWRFIELSPPIDSANMQQANWLAMRDSIVDEASRGECMGILLLHGTDTLAYTAAALSFLLIGLPIPVLLSGSMLPAGVEGSDAWDNLFGALRVLQRGIPEECLAAETVPGVHLYFAGKLLPGTGATKFHSEAREAFQVLPRTTKRPVLDAWPARLDYRQRRATVGLAVLPVYPGLQAAQLQAVLGEGVRGLVLECYGSGTGPGDDEAWLRVLREAHDRGVVLLAISQCPSGSVTLETYAAGSRLQQAGLVSGYGMTREAALGKLFALLGCGLSQAEVEYWLPRSLCGEAAGPARQG</sequence>
<feature type="active site" evidence="6">
    <location>
        <position position="15"/>
    </location>
</feature>
<evidence type="ECO:0000259" key="9">
    <source>
        <dbReference type="Pfam" id="PF17763"/>
    </source>
</evidence>
<evidence type="ECO:0000256" key="5">
    <source>
        <dbReference type="PIRSR" id="PIRSR001220-2"/>
    </source>
</evidence>
<dbReference type="SUPFAM" id="SSF53774">
    <property type="entry name" value="Glutaminase/Asparaginase"/>
    <property type="match status" value="1"/>
</dbReference>
<evidence type="ECO:0000313" key="10">
    <source>
        <dbReference type="EMBL" id="TBU97231.1"/>
    </source>
</evidence>
<dbReference type="InterPro" id="IPR037152">
    <property type="entry name" value="L-asparaginase_N_sf"/>
</dbReference>
<feature type="binding site" evidence="5">
    <location>
        <begin position="95"/>
        <end position="96"/>
    </location>
    <ligand>
        <name>substrate</name>
    </ligand>
</feature>
<dbReference type="Pfam" id="PF17763">
    <property type="entry name" value="Asparaginase_C"/>
    <property type="match status" value="1"/>
</dbReference>
<feature type="domain" description="Asparaginase/glutaminase C-terminal" evidence="9">
    <location>
        <begin position="216"/>
        <end position="328"/>
    </location>
</feature>
<evidence type="ECO:0000256" key="3">
    <source>
        <dbReference type="ARBA" id="ARBA00022801"/>
    </source>
</evidence>
<gene>
    <name evidence="10" type="ORF">DNJ96_09130</name>
</gene>
<dbReference type="InterPro" id="IPR041725">
    <property type="entry name" value="L-asparaginase_I"/>
</dbReference>
<dbReference type="EC" id="3.5.1.1" evidence="2"/>
<comment type="caution">
    <text evidence="10">The sequence shown here is derived from an EMBL/GenBank/DDBJ whole genome shotgun (WGS) entry which is preliminary data.</text>
</comment>
<dbReference type="AlphaFoldDB" id="A0A4Q9R988"/>
<keyword evidence="3" id="KW-0378">Hydrolase</keyword>
<dbReference type="InterPro" id="IPR027475">
    <property type="entry name" value="Asparaginase/glutaminase_AS2"/>
</dbReference>
<evidence type="ECO:0000313" key="11">
    <source>
        <dbReference type="Proteomes" id="UP000292639"/>
    </source>
</evidence>
<dbReference type="PANTHER" id="PTHR11707:SF28">
    <property type="entry name" value="60 KDA LYSOPHOSPHOLIPASE"/>
    <property type="match status" value="1"/>
</dbReference>
<evidence type="ECO:0000256" key="6">
    <source>
        <dbReference type="PROSITE-ProRule" id="PRU10099"/>
    </source>
</evidence>
<dbReference type="PROSITE" id="PS00917">
    <property type="entry name" value="ASN_GLN_ASE_2"/>
    <property type="match status" value="1"/>
</dbReference>
<dbReference type="InterPro" id="IPR020827">
    <property type="entry name" value="Asparaginase/glutaminase_AS1"/>
</dbReference>
<dbReference type="PROSITE" id="PS00144">
    <property type="entry name" value="ASN_GLN_ASE_1"/>
    <property type="match status" value="1"/>
</dbReference>
<dbReference type="InterPro" id="IPR027473">
    <property type="entry name" value="L-asparaginase_C"/>
</dbReference>
<dbReference type="PRINTS" id="PR00139">
    <property type="entry name" value="ASNGLNASE"/>
</dbReference>
<dbReference type="SMART" id="SM00870">
    <property type="entry name" value="Asparaginase"/>
    <property type="match status" value="1"/>
</dbReference>
<reference evidence="10 11" key="1">
    <citation type="submission" date="2018-06" db="EMBL/GenBank/DDBJ databases">
        <title>Three novel Pseudomonas species isolated from symptomatic oak.</title>
        <authorList>
            <person name="Bueno-Gonzalez V."/>
            <person name="Brady C."/>
        </authorList>
    </citation>
    <scope>NUCLEOTIDE SEQUENCE [LARGE SCALE GENOMIC DNA]</scope>
    <source>
        <strain evidence="10 11">P17C</strain>
    </source>
</reference>
<feature type="binding site" evidence="5">
    <location>
        <position position="62"/>
    </location>
    <ligand>
        <name>substrate</name>
    </ligand>
</feature>
<protein>
    <recommendedName>
        <fullName evidence="2">asparaginase</fullName>
        <ecNumber evidence="2">3.5.1.1</ecNumber>
    </recommendedName>
</protein>
<dbReference type="PANTHER" id="PTHR11707">
    <property type="entry name" value="L-ASPARAGINASE"/>
    <property type="match status" value="1"/>
</dbReference>
<dbReference type="RefSeq" id="WP_131183969.1">
    <property type="nucleotide sequence ID" value="NZ_QJUO01000008.1"/>
</dbReference>